<protein>
    <recommendedName>
        <fullName evidence="3">Glycosyltransferase</fullName>
    </recommendedName>
</protein>
<accession>A0A4Y8U130</accession>
<gene>
    <name evidence="1" type="ORF">EXY26_10925</name>
</gene>
<organism evidence="1 2">
    <name type="scientific">Glutamicibacter arilaitensis</name>
    <dbReference type="NCBI Taxonomy" id="256701"/>
    <lineage>
        <taxon>Bacteria</taxon>
        <taxon>Bacillati</taxon>
        <taxon>Actinomycetota</taxon>
        <taxon>Actinomycetes</taxon>
        <taxon>Micrococcales</taxon>
        <taxon>Micrococcaceae</taxon>
        <taxon>Glutamicibacter</taxon>
    </lineage>
</organism>
<reference evidence="1 2" key="1">
    <citation type="submission" date="2019-03" db="EMBL/GenBank/DDBJ databases">
        <title>Glutamicibacter sp. LJH19 genome.</title>
        <authorList>
            <person name="Sinai Borker S."/>
            <person name="Kumar R."/>
        </authorList>
    </citation>
    <scope>NUCLEOTIDE SEQUENCE [LARGE SCALE GENOMIC DNA]</scope>
    <source>
        <strain evidence="1 2">LJH19</strain>
    </source>
</reference>
<comment type="caution">
    <text evidence="1">The sequence shown here is derived from an EMBL/GenBank/DDBJ whole genome shotgun (WGS) entry which is preliminary data.</text>
</comment>
<evidence type="ECO:0000313" key="2">
    <source>
        <dbReference type="Proteomes" id="UP000297638"/>
    </source>
</evidence>
<dbReference type="AlphaFoldDB" id="A0A4Y8U130"/>
<proteinExistence type="predicted"/>
<dbReference type="EMBL" id="SPDS01000001">
    <property type="protein sequence ID" value="TFH57459.1"/>
    <property type="molecule type" value="Genomic_DNA"/>
</dbReference>
<dbReference type="SUPFAM" id="SSF53756">
    <property type="entry name" value="UDP-Glycosyltransferase/glycogen phosphorylase"/>
    <property type="match status" value="1"/>
</dbReference>
<dbReference type="RefSeq" id="WP_134780377.1">
    <property type="nucleotide sequence ID" value="NZ_SPDS01000001.1"/>
</dbReference>
<evidence type="ECO:0008006" key="3">
    <source>
        <dbReference type="Google" id="ProtNLM"/>
    </source>
</evidence>
<dbReference type="Gene3D" id="3.40.50.2000">
    <property type="entry name" value="Glycogen Phosphorylase B"/>
    <property type="match status" value="2"/>
</dbReference>
<sequence length="640" mass="72027">MIFSKDWHISGKNNSVSVEISDEFYRVVVDVQDDKPCYLVHRRDKANFTEAPVRSSIDIGGAGWLSLTYECEVEQSTVSSRRIEGGVATYVKRAGSTHEKHLYFAENNSLWNEIPDHTDSCTLFFRISGKGIYTISEIDLVWFDQLFYDDVNTLGFSSRVLDSIDDSNSVHINVNSYSPTGSESSAIITAAWSDSQGHQVPGVPEYAINSQLGPYQYLEPSKSVYNFSVPQYASSVEIQIRSWKKKGDFLLSREWTVEGFTEPLNDDLIDETNLNSILGLIPSDDRLVVLHTTAPPLGHATLSLRPNRLAAEFTKLGIYVIFLPFSKVPGGIERHSDKAWIVCRSLWPKLQYLLSKRNNSKDVFVCTSFPNFEAVSALDLLNSSGWTTVYEIRDDMEEFNRVGYSKWFDNQLEQYVLERADHVTTVSPRLAEKAAIIAGRNDVRVVPNAVSDFLLENGKPHRTIESQRRKYGSKVVGYLGHLTDSWFDWSTLLDVATQLEEYEFRVIGHGMPNHMVDRLPSNVNYLGPMDHASFVEESKNWAVGLIPFKLSPLTFGVDPNKLYEYLALGVKVVSAPMGGVGSAPWSKVYRGAEEMKQSIVATSSERVTEEDIAELDAYLNSSSWGERAQQMINIFESEVS</sequence>
<evidence type="ECO:0000313" key="1">
    <source>
        <dbReference type="EMBL" id="TFH57459.1"/>
    </source>
</evidence>
<dbReference type="Proteomes" id="UP000297638">
    <property type="component" value="Unassembled WGS sequence"/>
</dbReference>
<name>A0A4Y8U130_9MICC</name>